<accession>A0ABV9U5X3</accession>
<evidence type="ECO:0000313" key="1">
    <source>
        <dbReference type="EMBL" id="MFC4911589.1"/>
    </source>
</evidence>
<comment type="caution">
    <text evidence="1">The sequence shown here is derived from an EMBL/GenBank/DDBJ whole genome shotgun (WGS) entry which is preliminary data.</text>
</comment>
<organism evidence="1 2">
    <name type="scientific">Actinomadura gamaensis</name>
    <dbReference type="NCBI Taxonomy" id="1763541"/>
    <lineage>
        <taxon>Bacteria</taxon>
        <taxon>Bacillati</taxon>
        <taxon>Actinomycetota</taxon>
        <taxon>Actinomycetes</taxon>
        <taxon>Streptosporangiales</taxon>
        <taxon>Thermomonosporaceae</taxon>
        <taxon>Actinomadura</taxon>
    </lineage>
</organism>
<dbReference type="Proteomes" id="UP001595872">
    <property type="component" value="Unassembled WGS sequence"/>
</dbReference>
<dbReference type="RefSeq" id="WP_378260639.1">
    <property type="nucleotide sequence ID" value="NZ_JBHSIT010000009.1"/>
</dbReference>
<gene>
    <name evidence="1" type="ORF">ACFPCY_30095</name>
</gene>
<protein>
    <submittedName>
        <fullName evidence="1">Uncharacterized protein</fullName>
    </submittedName>
</protein>
<name>A0ABV9U5X3_9ACTN</name>
<dbReference type="EMBL" id="JBHSIT010000009">
    <property type="protein sequence ID" value="MFC4911589.1"/>
    <property type="molecule type" value="Genomic_DNA"/>
</dbReference>
<sequence length="106" mass="12068">MTDRFTALVATYRKTCNAFPAQYEGELRDGRIWYFRYRHGEAELGIGPDLDAAIDDSMNPDHSVRYGLESGGEIDSEAEFRALFVRLVERRPGLLTIGDQPGREDR</sequence>
<proteinExistence type="predicted"/>
<reference evidence="2" key="1">
    <citation type="journal article" date="2019" name="Int. J. Syst. Evol. Microbiol.">
        <title>The Global Catalogue of Microorganisms (GCM) 10K type strain sequencing project: providing services to taxonomists for standard genome sequencing and annotation.</title>
        <authorList>
            <consortium name="The Broad Institute Genomics Platform"/>
            <consortium name="The Broad Institute Genome Sequencing Center for Infectious Disease"/>
            <person name="Wu L."/>
            <person name="Ma J."/>
        </authorList>
    </citation>
    <scope>NUCLEOTIDE SEQUENCE [LARGE SCALE GENOMIC DNA]</scope>
    <source>
        <strain evidence="2">KLKA75</strain>
    </source>
</reference>
<keyword evidence="2" id="KW-1185">Reference proteome</keyword>
<evidence type="ECO:0000313" key="2">
    <source>
        <dbReference type="Proteomes" id="UP001595872"/>
    </source>
</evidence>